<evidence type="ECO:0000313" key="2">
    <source>
        <dbReference type="Proteomes" id="UP000305939"/>
    </source>
</evidence>
<name>A0A4V3UY63_9FLAO</name>
<evidence type="ECO:0000313" key="1">
    <source>
        <dbReference type="EMBL" id="THD67846.1"/>
    </source>
</evidence>
<dbReference type="InterPro" id="IPR046144">
    <property type="entry name" value="DUF6146"/>
</dbReference>
<dbReference type="EMBL" id="SSMC01000002">
    <property type="protein sequence ID" value="THD67846.1"/>
    <property type="molecule type" value="Genomic_DNA"/>
</dbReference>
<sequence length="152" mass="18166">MRMILTILVIAAIASCSGTKKMNELPLEDISRAEQEVFKAQEGDTVRIGNDSTEYEIIIIDPGFSVWVNRIAQPRGYYSQSFMENRNRIFVTNWNIRAQQPQLYDPNLYLWRIDYDPNIDYGYEVNYMLFNYFIYFQRKYNQRLGPFYPRIN</sequence>
<proteinExistence type="predicted"/>
<keyword evidence="2" id="KW-1185">Reference proteome</keyword>
<reference evidence="1 2" key="1">
    <citation type="submission" date="2019-04" db="EMBL/GenBank/DDBJ databases">
        <title>Draft genome sequence of Robertkochia marina CC-AMO-30D.</title>
        <authorList>
            <person name="Hameed A."/>
            <person name="Lin S.-Y."/>
            <person name="Shahina M."/>
            <person name="Lai W.-A."/>
            <person name="Young C.-C."/>
        </authorList>
    </citation>
    <scope>NUCLEOTIDE SEQUENCE [LARGE SCALE GENOMIC DNA]</scope>
    <source>
        <strain evidence="1 2">CC-AMO-30D</strain>
    </source>
</reference>
<dbReference type="OrthoDB" id="1119488at2"/>
<organism evidence="1 2">
    <name type="scientific">Robertkochia marina</name>
    <dbReference type="NCBI Taxonomy" id="1227945"/>
    <lineage>
        <taxon>Bacteria</taxon>
        <taxon>Pseudomonadati</taxon>
        <taxon>Bacteroidota</taxon>
        <taxon>Flavobacteriia</taxon>
        <taxon>Flavobacteriales</taxon>
        <taxon>Flavobacteriaceae</taxon>
        <taxon>Robertkochia</taxon>
    </lineage>
</organism>
<dbReference type="AlphaFoldDB" id="A0A4V3UY63"/>
<protein>
    <recommendedName>
        <fullName evidence="3">Lipoprotein</fullName>
    </recommendedName>
</protein>
<comment type="caution">
    <text evidence="1">The sequence shown here is derived from an EMBL/GenBank/DDBJ whole genome shotgun (WGS) entry which is preliminary data.</text>
</comment>
<dbReference type="Pfam" id="PF19643">
    <property type="entry name" value="DUF6146"/>
    <property type="match status" value="1"/>
</dbReference>
<accession>A0A4V3UY63</accession>
<dbReference type="Proteomes" id="UP000305939">
    <property type="component" value="Unassembled WGS sequence"/>
</dbReference>
<dbReference type="PROSITE" id="PS51257">
    <property type="entry name" value="PROKAR_LIPOPROTEIN"/>
    <property type="match status" value="1"/>
</dbReference>
<dbReference type="RefSeq" id="WP_136336051.1">
    <property type="nucleotide sequence ID" value="NZ_QXMP01000012.1"/>
</dbReference>
<gene>
    <name evidence="1" type="ORF">E7Z59_09355</name>
</gene>
<evidence type="ECO:0008006" key="3">
    <source>
        <dbReference type="Google" id="ProtNLM"/>
    </source>
</evidence>